<accession>A0ACC3TH64</accession>
<sequence>MKVLLLGATGNLGIRLVPALLSHNLAVVAFVRSSAKLSSMLPSAILSQITIVEGDAKSSDMIKNAILDNDCDAVINTAGLAALLPWKTSDLPTIFAAVIQAAKLAGEQRKKALRVWFLGGLGLLDLPGTKSLLMDYLPVYREHRPNFALLKAIPTDVIRWSILCPSVMNPRSSEFVVPVKGTKKLIMSATIPPHWKDSWMRRIPLVGPFLVLGKNVSQYTTDLEDNAEVIANDLENGDDEWVGKKVGVWQSA</sequence>
<evidence type="ECO:0000313" key="2">
    <source>
        <dbReference type="Proteomes" id="UP001489719"/>
    </source>
</evidence>
<keyword evidence="2" id="KW-1185">Reference proteome</keyword>
<name>A0ACC3TH64_9ASCO</name>
<evidence type="ECO:0000313" key="1">
    <source>
        <dbReference type="EMBL" id="KAK9320212.1"/>
    </source>
</evidence>
<protein>
    <submittedName>
        <fullName evidence="1">Uncharacterized protein</fullName>
    </submittedName>
</protein>
<gene>
    <name evidence="1" type="ORF">V1517DRAFT_375825</name>
</gene>
<dbReference type="EMBL" id="MU970139">
    <property type="protein sequence ID" value="KAK9320212.1"/>
    <property type="molecule type" value="Genomic_DNA"/>
</dbReference>
<organism evidence="1 2">
    <name type="scientific">Lipomyces orientalis</name>
    <dbReference type="NCBI Taxonomy" id="1233043"/>
    <lineage>
        <taxon>Eukaryota</taxon>
        <taxon>Fungi</taxon>
        <taxon>Dikarya</taxon>
        <taxon>Ascomycota</taxon>
        <taxon>Saccharomycotina</taxon>
        <taxon>Lipomycetes</taxon>
        <taxon>Lipomycetales</taxon>
        <taxon>Lipomycetaceae</taxon>
        <taxon>Lipomyces</taxon>
    </lineage>
</organism>
<comment type="caution">
    <text evidence="1">The sequence shown here is derived from an EMBL/GenBank/DDBJ whole genome shotgun (WGS) entry which is preliminary data.</text>
</comment>
<proteinExistence type="predicted"/>
<reference evidence="2" key="1">
    <citation type="journal article" date="2024" name="Front. Bioeng. Biotechnol.">
        <title>Genome-scale model development and genomic sequencing of the oleaginous clade Lipomyces.</title>
        <authorList>
            <person name="Czajka J.J."/>
            <person name="Han Y."/>
            <person name="Kim J."/>
            <person name="Mondo S.J."/>
            <person name="Hofstad B.A."/>
            <person name="Robles A."/>
            <person name="Haridas S."/>
            <person name="Riley R."/>
            <person name="LaButti K."/>
            <person name="Pangilinan J."/>
            <person name="Andreopoulos W."/>
            <person name="Lipzen A."/>
            <person name="Yan J."/>
            <person name="Wang M."/>
            <person name="Ng V."/>
            <person name="Grigoriev I.V."/>
            <person name="Spatafora J.W."/>
            <person name="Magnuson J.K."/>
            <person name="Baker S.E."/>
            <person name="Pomraning K.R."/>
        </authorList>
    </citation>
    <scope>NUCLEOTIDE SEQUENCE [LARGE SCALE GENOMIC DNA]</scope>
    <source>
        <strain evidence="2">CBS 10300</strain>
    </source>
</reference>
<dbReference type="Proteomes" id="UP001489719">
    <property type="component" value="Unassembled WGS sequence"/>
</dbReference>